<evidence type="ECO:0000313" key="2">
    <source>
        <dbReference type="EMBL" id="EXM16012.1"/>
    </source>
</evidence>
<organism evidence="2">
    <name type="scientific">Fusarium oxysporum f. sp. vasinfectum 25433</name>
    <dbReference type="NCBI Taxonomy" id="1089449"/>
    <lineage>
        <taxon>Eukaryota</taxon>
        <taxon>Fungi</taxon>
        <taxon>Dikarya</taxon>
        <taxon>Ascomycota</taxon>
        <taxon>Pezizomycotina</taxon>
        <taxon>Sordariomycetes</taxon>
        <taxon>Hypocreomycetidae</taxon>
        <taxon>Hypocreales</taxon>
        <taxon>Nectriaceae</taxon>
        <taxon>Fusarium</taxon>
        <taxon>Fusarium oxysporum species complex</taxon>
    </lineage>
</organism>
<reference evidence="2" key="1">
    <citation type="submission" date="2011-11" db="EMBL/GenBank/DDBJ databases">
        <title>The Genome Sequence of Fusarium oxysporum Cotton.</title>
        <authorList>
            <consortium name="The Broad Institute Genome Sequencing Platform"/>
            <person name="Ma L.-J."/>
            <person name="Gale L.R."/>
            <person name="Schwartz D.C."/>
            <person name="Zhou S."/>
            <person name="Corby-Kistler H."/>
            <person name="Young S.K."/>
            <person name="Zeng Q."/>
            <person name="Gargeya S."/>
            <person name="Fitzgerald M."/>
            <person name="Haas B."/>
            <person name="Abouelleil A."/>
            <person name="Alvarado L."/>
            <person name="Arachchi H.M."/>
            <person name="Berlin A."/>
            <person name="Brown A."/>
            <person name="Chapman S.B."/>
            <person name="Chen Z."/>
            <person name="Dunbar C."/>
            <person name="Freedman E."/>
            <person name="Gearin G."/>
            <person name="Goldberg J."/>
            <person name="Griggs A."/>
            <person name="Gujja S."/>
            <person name="Heiman D."/>
            <person name="Howarth C."/>
            <person name="Larson L."/>
            <person name="Lui A."/>
            <person name="MacDonald P.J.P."/>
            <person name="Montmayeur A."/>
            <person name="Murphy C."/>
            <person name="Neiman D."/>
            <person name="Pearson M."/>
            <person name="Priest M."/>
            <person name="Roberts A."/>
            <person name="Saif S."/>
            <person name="Shea T."/>
            <person name="Shenoy N."/>
            <person name="Sisk P."/>
            <person name="Stolte C."/>
            <person name="Sykes S."/>
            <person name="Wortman J."/>
            <person name="Nusbaum C."/>
            <person name="Birren B."/>
        </authorList>
    </citation>
    <scope>NUCLEOTIDE SEQUENCE [LARGE SCALE GENOMIC DNA]</scope>
    <source>
        <strain evidence="2">25433</strain>
    </source>
</reference>
<feature type="compositionally biased region" description="Basic and acidic residues" evidence="1">
    <location>
        <begin position="35"/>
        <end position="46"/>
    </location>
</feature>
<sequence length="121" mass="13372">MMVVQEIKVTYFGAEILYRLFTRAREVINVRHHVLESPPPARKDDSGVVMPEGQEHHDRETASSASPMIWAFNAASNFGHGTGASGEYEDADVNAILSQCIFPDIGTIQPMDLAEASQPWN</sequence>
<proteinExistence type="predicted"/>
<dbReference type="EMBL" id="JH658006">
    <property type="protein sequence ID" value="EXM16012.1"/>
    <property type="molecule type" value="Genomic_DNA"/>
</dbReference>
<dbReference type="HOGENOM" id="CLU_2038169_0_0_1"/>
<feature type="region of interest" description="Disordered" evidence="1">
    <location>
        <begin position="35"/>
        <end position="63"/>
    </location>
</feature>
<evidence type="ECO:0000256" key="1">
    <source>
        <dbReference type="SAM" id="MobiDB-lite"/>
    </source>
</evidence>
<dbReference type="AlphaFoldDB" id="X0L4L6"/>
<gene>
    <name evidence="2" type="ORF">FOTG_15670</name>
</gene>
<name>X0L4L6_FUSOX</name>
<reference evidence="2" key="2">
    <citation type="submission" date="2012-05" db="EMBL/GenBank/DDBJ databases">
        <title>The Genome Annotation of Fusarium oxysporum Cotton.</title>
        <authorList>
            <consortium name="The Broad Institute Genomics Platform"/>
            <person name="Ma L.-J."/>
            <person name="Corby-Kistler H."/>
            <person name="Broz K."/>
            <person name="Gale L.R."/>
            <person name="Jonkers W."/>
            <person name="O'Donnell K."/>
            <person name="Ploetz R."/>
            <person name="Steinberg C."/>
            <person name="Schwartz D.C."/>
            <person name="VanEtten H."/>
            <person name="Zhou S."/>
            <person name="Young S.K."/>
            <person name="Zeng Q."/>
            <person name="Gargeya S."/>
            <person name="Fitzgerald M."/>
            <person name="Abouelleil A."/>
            <person name="Alvarado L."/>
            <person name="Chapman S.B."/>
            <person name="Gainer-Dewar J."/>
            <person name="Goldberg J."/>
            <person name="Griggs A."/>
            <person name="Gujja S."/>
            <person name="Hansen M."/>
            <person name="Howarth C."/>
            <person name="Imamovic A."/>
            <person name="Ireland A."/>
            <person name="Larimer J."/>
            <person name="McCowan C."/>
            <person name="Murphy C."/>
            <person name="Pearson M."/>
            <person name="Poon T.W."/>
            <person name="Priest M."/>
            <person name="Roberts A."/>
            <person name="Saif S."/>
            <person name="Shea T."/>
            <person name="Sykes S."/>
            <person name="Wortman J."/>
            <person name="Nusbaum C."/>
            <person name="Birren B."/>
        </authorList>
    </citation>
    <scope>NUCLEOTIDE SEQUENCE</scope>
    <source>
        <strain evidence="2">25433</strain>
    </source>
</reference>
<protein>
    <submittedName>
        <fullName evidence="2">Uncharacterized protein</fullName>
    </submittedName>
</protein>
<accession>X0L4L6</accession>
<dbReference type="Proteomes" id="UP000030701">
    <property type="component" value="Unassembled WGS sequence"/>
</dbReference>